<evidence type="ECO:0000256" key="6">
    <source>
        <dbReference type="ARBA" id="ARBA00023141"/>
    </source>
</evidence>
<keyword evidence="7" id="KW-0460">Magnesium</keyword>
<dbReference type="GO" id="GO:0008652">
    <property type="term" value="P:amino acid biosynthetic process"/>
    <property type="evidence" value="ECO:0007669"/>
    <property type="project" value="UniProtKB-KW"/>
</dbReference>
<keyword evidence="1 7" id="KW-0028">Amino-acid biosynthesis</keyword>
<protein>
    <recommendedName>
        <fullName evidence="7">Shikimate kinase</fullName>
        <shortName evidence="7">SK</shortName>
        <ecNumber evidence="7">2.7.1.71</ecNumber>
    </recommendedName>
</protein>
<evidence type="ECO:0000256" key="7">
    <source>
        <dbReference type="HAMAP-Rule" id="MF_00109"/>
    </source>
</evidence>
<comment type="pathway">
    <text evidence="7">Metabolic intermediate biosynthesis; chorismate biosynthesis; chorismate from D-erythrose 4-phosphate and phosphoenolpyruvate: step 5/7.</text>
</comment>
<evidence type="ECO:0000313" key="8">
    <source>
        <dbReference type="EMBL" id="HIR71752.1"/>
    </source>
</evidence>
<sequence>MKTCVYLIGFMGVGKTTVAKELSGRLHLPLVDTDEAIVEREGRSIPEIFEREGEKIFREKETRMLRDLSESGAKIISCGGGIAMREENRDIMAAHGVTVLLKASPETILERVKGDDNRPLLAGKKNVTAIAAMMEERRLAYEAAANLQIPVDGRSPAEIAEEIADRISSER</sequence>
<organism evidence="8 9">
    <name type="scientific">Candidatus Pullilachnospira gallistercoris</name>
    <dbReference type="NCBI Taxonomy" id="2840911"/>
    <lineage>
        <taxon>Bacteria</taxon>
        <taxon>Bacillati</taxon>
        <taxon>Bacillota</taxon>
        <taxon>Clostridia</taxon>
        <taxon>Lachnospirales</taxon>
        <taxon>Lachnospiraceae</taxon>
        <taxon>Lachnospiraceae incertae sedis</taxon>
        <taxon>Candidatus Pullilachnospira</taxon>
    </lineage>
</organism>
<comment type="subunit">
    <text evidence="7">Monomer.</text>
</comment>
<comment type="similarity">
    <text evidence="7">Belongs to the shikimate kinase family.</text>
</comment>
<keyword evidence="6 7" id="KW-0057">Aromatic amino acid biosynthesis</keyword>
<feature type="binding site" evidence="7">
    <location>
        <begin position="12"/>
        <end position="17"/>
    </location>
    <ligand>
        <name>ATP</name>
        <dbReference type="ChEBI" id="CHEBI:30616"/>
    </ligand>
</feature>
<dbReference type="EC" id="2.7.1.71" evidence="7"/>
<dbReference type="GO" id="GO:0004765">
    <property type="term" value="F:shikimate kinase activity"/>
    <property type="evidence" value="ECO:0007669"/>
    <property type="project" value="UniProtKB-UniRule"/>
</dbReference>
<name>A0A9D1EB82_9FIRM</name>
<gene>
    <name evidence="7" type="primary">aroK</name>
    <name evidence="8" type="ORF">IAA55_10810</name>
</gene>
<comment type="function">
    <text evidence="7">Catalyzes the specific phosphorylation of the 3-hydroxyl group of shikimic acid using ATP as a cosubstrate.</text>
</comment>
<feature type="binding site" evidence="7">
    <location>
        <position position="154"/>
    </location>
    <ligand>
        <name>ATP</name>
        <dbReference type="ChEBI" id="CHEBI:30616"/>
    </ligand>
</feature>
<keyword evidence="7" id="KW-0479">Metal-binding</keyword>
<evidence type="ECO:0000313" key="9">
    <source>
        <dbReference type="Proteomes" id="UP000823912"/>
    </source>
</evidence>
<dbReference type="GO" id="GO:0000287">
    <property type="term" value="F:magnesium ion binding"/>
    <property type="evidence" value="ECO:0007669"/>
    <property type="project" value="UniProtKB-UniRule"/>
</dbReference>
<dbReference type="EMBL" id="DVHM01000183">
    <property type="protein sequence ID" value="HIR71752.1"/>
    <property type="molecule type" value="Genomic_DNA"/>
</dbReference>
<keyword evidence="5 7" id="KW-0067">ATP-binding</keyword>
<dbReference type="PANTHER" id="PTHR21087:SF16">
    <property type="entry name" value="SHIKIMATE KINASE 1, CHLOROPLASTIC"/>
    <property type="match status" value="1"/>
</dbReference>
<dbReference type="InterPro" id="IPR027417">
    <property type="entry name" value="P-loop_NTPase"/>
</dbReference>
<feature type="binding site" evidence="7">
    <location>
        <position position="58"/>
    </location>
    <ligand>
        <name>substrate</name>
    </ligand>
</feature>
<dbReference type="InterPro" id="IPR000623">
    <property type="entry name" value="Shikimate_kinase/TSH1"/>
</dbReference>
<evidence type="ECO:0000256" key="1">
    <source>
        <dbReference type="ARBA" id="ARBA00022605"/>
    </source>
</evidence>
<evidence type="ECO:0000256" key="4">
    <source>
        <dbReference type="ARBA" id="ARBA00022777"/>
    </source>
</evidence>
<dbReference type="Gene3D" id="3.40.50.300">
    <property type="entry name" value="P-loop containing nucleotide triphosphate hydrolases"/>
    <property type="match status" value="1"/>
</dbReference>
<dbReference type="GO" id="GO:0005829">
    <property type="term" value="C:cytosol"/>
    <property type="evidence" value="ECO:0007669"/>
    <property type="project" value="TreeGrafter"/>
</dbReference>
<dbReference type="InterPro" id="IPR031322">
    <property type="entry name" value="Shikimate/glucono_kinase"/>
</dbReference>
<dbReference type="PRINTS" id="PR01100">
    <property type="entry name" value="SHIKIMTKNASE"/>
</dbReference>
<dbReference type="CDD" id="cd00464">
    <property type="entry name" value="SK"/>
    <property type="match status" value="1"/>
</dbReference>
<feature type="binding site" evidence="7">
    <location>
        <position position="16"/>
    </location>
    <ligand>
        <name>Mg(2+)</name>
        <dbReference type="ChEBI" id="CHEBI:18420"/>
    </ligand>
</feature>
<dbReference type="GO" id="GO:0009073">
    <property type="term" value="P:aromatic amino acid family biosynthetic process"/>
    <property type="evidence" value="ECO:0007669"/>
    <property type="project" value="UniProtKB-KW"/>
</dbReference>
<dbReference type="GO" id="GO:0005524">
    <property type="term" value="F:ATP binding"/>
    <property type="evidence" value="ECO:0007669"/>
    <property type="project" value="UniProtKB-UniRule"/>
</dbReference>
<feature type="binding site" evidence="7">
    <location>
        <position position="118"/>
    </location>
    <ligand>
        <name>ATP</name>
        <dbReference type="ChEBI" id="CHEBI:30616"/>
    </ligand>
</feature>
<keyword evidence="4 7" id="KW-0418">Kinase</keyword>
<dbReference type="PANTHER" id="PTHR21087">
    <property type="entry name" value="SHIKIMATE KINASE"/>
    <property type="match status" value="1"/>
</dbReference>
<evidence type="ECO:0000256" key="5">
    <source>
        <dbReference type="ARBA" id="ARBA00022840"/>
    </source>
</evidence>
<dbReference type="Pfam" id="PF01202">
    <property type="entry name" value="SKI"/>
    <property type="match status" value="1"/>
</dbReference>
<comment type="caution">
    <text evidence="8">The sequence shown here is derived from an EMBL/GenBank/DDBJ whole genome shotgun (WGS) entry which is preliminary data.</text>
</comment>
<feature type="binding site" evidence="7">
    <location>
        <position position="80"/>
    </location>
    <ligand>
        <name>substrate</name>
    </ligand>
</feature>
<feature type="binding site" evidence="7">
    <location>
        <position position="34"/>
    </location>
    <ligand>
        <name>substrate</name>
    </ligand>
</feature>
<evidence type="ECO:0000256" key="2">
    <source>
        <dbReference type="ARBA" id="ARBA00022679"/>
    </source>
</evidence>
<comment type="cofactor">
    <cofactor evidence="7">
        <name>Mg(2+)</name>
        <dbReference type="ChEBI" id="CHEBI:18420"/>
    </cofactor>
    <text evidence="7">Binds 1 Mg(2+) ion per subunit.</text>
</comment>
<dbReference type="HAMAP" id="MF_00109">
    <property type="entry name" value="Shikimate_kinase"/>
    <property type="match status" value="1"/>
</dbReference>
<evidence type="ECO:0000256" key="3">
    <source>
        <dbReference type="ARBA" id="ARBA00022741"/>
    </source>
</evidence>
<comment type="catalytic activity">
    <reaction evidence="7">
        <text>shikimate + ATP = 3-phosphoshikimate + ADP + H(+)</text>
        <dbReference type="Rhea" id="RHEA:13121"/>
        <dbReference type="ChEBI" id="CHEBI:15378"/>
        <dbReference type="ChEBI" id="CHEBI:30616"/>
        <dbReference type="ChEBI" id="CHEBI:36208"/>
        <dbReference type="ChEBI" id="CHEBI:145989"/>
        <dbReference type="ChEBI" id="CHEBI:456216"/>
        <dbReference type="EC" id="2.7.1.71"/>
    </reaction>
</comment>
<reference evidence="8" key="1">
    <citation type="submission" date="2020-10" db="EMBL/GenBank/DDBJ databases">
        <authorList>
            <person name="Gilroy R."/>
        </authorList>
    </citation>
    <scope>NUCLEOTIDE SEQUENCE</scope>
    <source>
        <strain evidence="8">ChiSjej5B23-6657</strain>
    </source>
</reference>
<keyword evidence="7" id="KW-0963">Cytoplasm</keyword>
<dbReference type="Proteomes" id="UP000823912">
    <property type="component" value="Unassembled WGS sequence"/>
</dbReference>
<accession>A0A9D1EB82</accession>
<comment type="subcellular location">
    <subcellularLocation>
        <location evidence="7">Cytoplasm</location>
    </subcellularLocation>
</comment>
<dbReference type="GO" id="GO:0009423">
    <property type="term" value="P:chorismate biosynthetic process"/>
    <property type="evidence" value="ECO:0007669"/>
    <property type="project" value="UniProtKB-UniRule"/>
</dbReference>
<dbReference type="AlphaFoldDB" id="A0A9D1EB82"/>
<keyword evidence="2 7" id="KW-0808">Transferase</keyword>
<reference evidence="8" key="2">
    <citation type="journal article" date="2021" name="PeerJ">
        <title>Extensive microbial diversity within the chicken gut microbiome revealed by metagenomics and culture.</title>
        <authorList>
            <person name="Gilroy R."/>
            <person name="Ravi A."/>
            <person name="Getino M."/>
            <person name="Pursley I."/>
            <person name="Horton D.L."/>
            <person name="Alikhan N.F."/>
            <person name="Baker D."/>
            <person name="Gharbi K."/>
            <person name="Hall N."/>
            <person name="Watson M."/>
            <person name="Adriaenssens E.M."/>
            <person name="Foster-Nyarko E."/>
            <person name="Jarju S."/>
            <person name="Secka A."/>
            <person name="Antonio M."/>
            <person name="Oren A."/>
            <person name="Chaudhuri R.R."/>
            <person name="La Ragione R."/>
            <person name="Hildebrand F."/>
            <person name="Pallen M.J."/>
        </authorList>
    </citation>
    <scope>NUCLEOTIDE SEQUENCE</scope>
    <source>
        <strain evidence="8">ChiSjej5B23-6657</strain>
    </source>
</reference>
<keyword evidence="3 7" id="KW-0547">Nucleotide-binding</keyword>
<dbReference type="SUPFAM" id="SSF52540">
    <property type="entry name" value="P-loop containing nucleoside triphosphate hydrolases"/>
    <property type="match status" value="1"/>
</dbReference>
<proteinExistence type="inferred from homology"/>
<feature type="binding site" evidence="7">
    <location>
        <position position="137"/>
    </location>
    <ligand>
        <name>substrate</name>
    </ligand>
</feature>